<organism evidence="1 2">
    <name type="scientific">Treponema maltophilum ATCC 51939</name>
    <dbReference type="NCBI Taxonomy" id="1125699"/>
    <lineage>
        <taxon>Bacteria</taxon>
        <taxon>Pseudomonadati</taxon>
        <taxon>Spirochaetota</taxon>
        <taxon>Spirochaetia</taxon>
        <taxon>Spirochaetales</taxon>
        <taxon>Treponemataceae</taxon>
        <taxon>Treponema</taxon>
    </lineage>
</organism>
<dbReference type="EMBL" id="ATFF01000006">
    <property type="protein sequence ID" value="EPF31673.1"/>
    <property type="molecule type" value="Genomic_DNA"/>
</dbReference>
<dbReference type="HOGENOM" id="CLU_1884869_0_0_12"/>
<evidence type="ECO:0000313" key="2">
    <source>
        <dbReference type="Proteomes" id="UP000014541"/>
    </source>
</evidence>
<protein>
    <submittedName>
        <fullName evidence="1">Uncharacterized protein</fullName>
    </submittedName>
</protein>
<dbReference type="RefSeq" id="WP_016526282.1">
    <property type="nucleotide sequence ID" value="NZ_KE332518.1"/>
</dbReference>
<accession>S3K0D0</accession>
<gene>
    <name evidence="1" type="ORF">HMPREF9194_02024</name>
</gene>
<dbReference type="Proteomes" id="UP000014541">
    <property type="component" value="Unassembled WGS sequence"/>
</dbReference>
<keyword evidence="2" id="KW-1185">Reference proteome</keyword>
<dbReference type="OrthoDB" id="359871at2"/>
<name>S3K0D0_TREMA</name>
<dbReference type="AlphaFoldDB" id="S3K0D0"/>
<sequence length="135" mass="15398">MEYEIKPIFWDEVEPECETYNEAFLASLRTELKEWETNGAKAASILLDPRFYSGKGNFWACGEKKDAALFESFTAAMLHAARRLKDCAAIAGFILPDFQSDWETLAQAGLEDSCVESFKAAFAKKHGHYEFVRRR</sequence>
<dbReference type="PATRIC" id="fig|1125699.3.peg.2044"/>
<comment type="caution">
    <text evidence="1">The sequence shown here is derived from an EMBL/GenBank/DDBJ whole genome shotgun (WGS) entry which is preliminary data.</text>
</comment>
<proteinExistence type="predicted"/>
<evidence type="ECO:0000313" key="1">
    <source>
        <dbReference type="EMBL" id="EPF31673.1"/>
    </source>
</evidence>
<reference evidence="1 2" key="1">
    <citation type="submission" date="2013-04" db="EMBL/GenBank/DDBJ databases">
        <title>The Genome Sequence of Treponema maltophilum ATCC 51939.</title>
        <authorList>
            <consortium name="The Broad Institute Genomics Platform"/>
            <person name="Earl A."/>
            <person name="Ward D."/>
            <person name="Feldgarden M."/>
            <person name="Gevers D."/>
            <person name="Leonetti C."/>
            <person name="Blanton J.M."/>
            <person name="Dewhirst F.E."/>
            <person name="Izard J."/>
            <person name="Walker B."/>
            <person name="Young S."/>
            <person name="Zeng Q."/>
            <person name="Gargeya S."/>
            <person name="Fitzgerald M."/>
            <person name="Haas B."/>
            <person name="Abouelleil A."/>
            <person name="Allen A.W."/>
            <person name="Alvarado L."/>
            <person name="Arachchi H.M."/>
            <person name="Berlin A.M."/>
            <person name="Chapman S.B."/>
            <person name="Gainer-Dewar J."/>
            <person name="Goldberg J."/>
            <person name="Griggs A."/>
            <person name="Gujja S."/>
            <person name="Hansen M."/>
            <person name="Howarth C."/>
            <person name="Imamovic A."/>
            <person name="Ireland A."/>
            <person name="Larimer J."/>
            <person name="McCowan C."/>
            <person name="Murphy C."/>
            <person name="Pearson M."/>
            <person name="Poon T.W."/>
            <person name="Priest M."/>
            <person name="Roberts A."/>
            <person name="Saif S."/>
            <person name="Shea T."/>
            <person name="Sisk P."/>
            <person name="Sykes S."/>
            <person name="Wortman J."/>
            <person name="Nusbaum C."/>
            <person name="Birren B."/>
        </authorList>
    </citation>
    <scope>NUCLEOTIDE SEQUENCE [LARGE SCALE GENOMIC DNA]</scope>
    <source>
        <strain evidence="1 2">ATCC 51939</strain>
    </source>
</reference>
<dbReference type="STRING" id="1125699.HMPREF9194_02024"/>